<comment type="caution">
    <text evidence="1">The sequence shown here is derived from an EMBL/GenBank/DDBJ whole genome shotgun (WGS) entry which is preliminary data.</text>
</comment>
<reference evidence="1" key="1">
    <citation type="journal article" date="2015" name="Nature">
        <title>Complex archaea that bridge the gap between prokaryotes and eukaryotes.</title>
        <authorList>
            <person name="Spang A."/>
            <person name="Saw J.H."/>
            <person name="Jorgensen S.L."/>
            <person name="Zaremba-Niedzwiedzka K."/>
            <person name="Martijn J."/>
            <person name="Lind A.E."/>
            <person name="van Eijk R."/>
            <person name="Schleper C."/>
            <person name="Guy L."/>
            <person name="Ettema T.J."/>
        </authorList>
    </citation>
    <scope>NUCLEOTIDE SEQUENCE</scope>
</reference>
<dbReference type="EMBL" id="LAZR01045040">
    <property type="protein sequence ID" value="KKL00055.1"/>
    <property type="molecule type" value="Genomic_DNA"/>
</dbReference>
<accession>A0A0F9ANG4</accession>
<name>A0A0F9ANG4_9ZZZZ</name>
<organism evidence="1">
    <name type="scientific">marine sediment metagenome</name>
    <dbReference type="NCBI Taxonomy" id="412755"/>
    <lineage>
        <taxon>unclassified sequences</taxon>
        <taxon>metagenomes</taxon>
        <taxon>ecological metagenomes</taxon>
    </lineage>
</organism>
<proteinExistence type="predicted"/>
<gene>
    <name evidence="1" type="ORF">LCGC14_2628910</name>
</gene>
<sequence length="55" mass="6282">MKKTIRIDIFEFVIDDDHAVAIYNLQLREDGDPLKGYLGDVNLDVLSRFVKEATA</sequence>
<dbReference type="AlphaFoldDB" id="A0A0F9ANG4"/>
<protein>
    <submittedName>
        <fullName evidence="1">Uncharacterized protein</fullName>
    </submittedName>
</protein>
<evidence type="ECO:0000313" key="1">
    <source>
        <dbReference type="EMBL" id="KKL00055.1"/>
    </source>
</evidence>